<evidence type="ECO:0000259" key="1">
    <source>
        <dbReference type="PROSITE" id="PS50943"/>
    </source>
</evidence>
<dbReference type="Gene3D" id="1.10.260.40">
    <property type="entry name" value="lambda repressor-like DNA-binding domains"/>
    <property type="match status" value="1"/>
</dbReference>
<accession>A0A285J453</accession>
<dbReference type="Proteomes" id="UP000219612">
    <property type="component" value="Unassembled WGS sequence"/>
</dbReference>
<evidence type="ECO:0000313" key="3">
    <source>
        <dbReference type="Proteomes" id="UP000219612"/>
    </source>
</evidence>
<dbReference type="CDD" id="cd00093">
    <property type="entry name" value="HTH_XRE"/>
    <property type="match status" value="1"/>
</dbReference>
<dbReference type="InterPro" id="IPR001387">
    <property type="entry name" value="Cro/C1-type_HTH"/>
</dbReference>
<proteinExistence type="predicted"/>
<keyword evidence="3" id="KW-1185">Reference proteome</keyword>
<dbReference type="InterPro" id="IPR010982">
    <property type="entry name" value="Lambda_DNA-bd_dom_sf"/>
</dbReference>
<dbReference type="AlphaFoldDB" id="A0A285J453"/>
<gene>
    <name evidence="2" type="ORF">SAMN05421748_115171</name>
</gene>
<protein>
    <submittedName>
        <fullName evidence="2">Helix-turn-helix</fullName>
    </submittedName>
</protein>
<dbReference type="OrthoDB" id="3623330at2"/>
<dbReference type="RefSeq" id="WP_097323640.1">
    <property type="nucleotide sequence ID" value="NZ_OBDY01000015.1"/>
</dbReference>
<dbReference type="PROSITE" id="PS50943">
    <property type="entry name" value="HTH_CROC1"/>
    <property type="match status" value="1"/>
</dbReference>
<dbReference type="Pfam" id="PF01381">
    <property type="entry name" value="HTH_3"/>
    <property type="match status" value="1"/>
</dbReference>
<dbReference type="GO" id="GO:0003677">
    <property type="term" value="F:DNA binding"/>
    <property type="evidence" value="ECO:0007669"/>
    <property type="project" value="InterPro"/>
</dbReference>
<sequence>MQAPPGTEQIEIVPLVIVTRTFPPRASSLPDVRDFVRRRLTPQILSEDDVRALCDQVADLLLESAGQEGLIQVSLRIHPSQAEVDVLFTPKGDDKEQAPPPPAPPVGAPAVSFAVWLSGSLRREGMTLEAAARRLDVSVKTVSRWVNGATEPRLRDLSRIREIFGELPFP</sequence>
<reference evidence="2 3" key="1">
    <citation type="submission" date="2017-09" db="EMBL/GenBank/DDBJ databases">
        <authorList>
            <person name="Ehlers B."/>
            <person name="Leendertz F.H."/>
        </authorList>
    </citation>
    <scope>NUCLEOTIDE SEQUENCE [LARGE SCALE GENOMIC DNA]</scope>
    <source>
        <strain evidence="2 3">CGMCC 4.6857</strain>
    </source>
</reference>
<evidence type="ECO:0000313" key="2">
    <source>
        <dbReference type="EMBL" id="SNY54843.1"/>
    </source>
</evidence>
<dbReference type="EMBL" id="OBDY01000015">
    <property type="protein sequence ID" value="SNY54843.1"/>
    <property type="molecule type" value="Genomic_DNA"/>
</dbReference>
<dbReference type="SUPFAM" id="SSF47413">
    <property type="entry name" value="lambda repressor-like DNA-binding domains"/>
    <property type="match status" value="1"/>
</dbReference>
<organism evidence="2 3">
    <name type="scientific">Paractinoplanes atraurantiacus</name>
    <dbReference type="NCBI Taxonomy" id="1036182"/>
    <lineage>
        <taxon>Bacteria</taxon>
        <taxon>Bacillati</taxon>
        <taxon>Actinomycetota</taxon>
        <taxon>Actinomycetes</taxon>
        <taxon>Micromonosporales</taxon>
        <taxon>Micromonosporaceae</taxon>
        <taxon>Paractinoplanes</taxon>
    </lineage>
</organism>
<feature type="domain" description="HTH cro/C1-type" evidence="1">
    <location>
        <begin position="125"/>
        <end position="165"/>
    </location>
</feature>
<name>A0A285J453_9ACTN</name>